<sequence>MKVDGSYESVVRGVSEQTPSERRSGQMWEQVNMISDPVRGAVRRHGSEYKSHLLLKDQEPALADLKRAASASTVKSYDCDGRELDIIYRHRSGDTVIGTPIHAYDKTQGKFLNVQAQGEIWDAIRNNGVNGMVNIGRFLYIGATGYTTKFRVESRMPGANEPKKGVVWIRQGNFSRTYKLQIIFADGRVDYVEFKTPPASYPKALDTSDIPMPEVPTNPKPGEPWEGPNPGDLQDYQKKLTEYNKAVSERTQEYNSAVTSWIGESTAQIQPEYIAGKLEEALAAIVTVKESIWHEGNYLTVDERALIADIMLFDGGDDTYMRSLFDTVDSPDKLSPRHYPGKVMRISAKKQSKKDSYFMEAFPKLATGGGAITEVVWRECAGEATVPELMFAVAWADTNTLYIGSTPEQLNAMAPEAKSPLYERSSVGDKYSSPAPMFFGKVIDYMGVHQDRLVVASGAVTFASRPGDYFNWFRQTVLSVEDNDPVEMYALGGEDDTIYWDATFDRNLVLFGRKYQYVLPGRTMLSPKNPTIQIMSANEDAVKAEPKASGSFVFFSQDNATKGSLHQIQLGSVTDSSDAYEVSQTLDKYIKGNPTQILCMRAPNNVFMRSSDNTNGFYVYTYLDSMQGGERLFDSWSRWEWNAKLGVSCGISTYKGDLLSYTWRNSNGKLWIVCDMFNLDTEVSGTAYLDSKRKAGTIPEWWSDSLTADAFIVYNESHQYYMLGVTLPKVEEYMADWQNDIEHLTVGVGYDAYVVPTSPYLRDRNDKAITTGRLTVSSMVVNVTDTGGLKADLETRDRTTQALNFEGRLLSRKSNLVGRSPIMDTSVKVPVFKEIRDYKVYLRAQKWLPLNISGLEWVGQWFNNVKRV</sequence>
<evidence type="ECO:0000313" key="2">
    <source>
        <dbReference type="EMBL" id="QGF20971.1"/>
    </source>
</evidence>
<accession>A0A5Q2F5J8</accession>
<organism evidence="2 3">
    <name type="scientific">Pectobacterium phage MA13</name>
    <dbReference type="NCBI Taxonomy" id="2662284"/>
    <lineage>
        <taxon>Viruses</taxon>
        <taxon>Duplodnaviria</taxon>
        <taxon>Heunggongvirae</taxon>
        <taxon>Uroviricota</taxon>
        <taxon>Caudoviricetes</taxon>
        <taxon>Autographivirales</taxon>
        <taxon>Autonotataviridae</taxon>
        <taxon>Melnykvirinae</taxon>
        <taxon>Daeravirus</taxon>
        <taxon>Daeravirus MA13</taxon>
    </lineage>
</organism>
<name>A0A5Q2F5J8_9CAUD</name>
<feature type="region of interest" description="Disordered" evidence="1">
    <location>
        <begin position="1"/>
        <end position="25"/>
    </location>
</feature>
<dbReference type="EMBL" id="MN509793">
    <property type="protein sequence ID" value="QGF20971.1"/>
    <property type="molecule type" value="Genomic_DNA"/>
</dbReference>
<keyword evidence="3" id="KW-1185">Reference proteome</keyword>
<dbReference type="Pfam" id="PF25675">
    <property type="entry name" value="Phage_nozzle"/>
    <property type="match status" value="1"/>
</dbReference>
<proteinExistence type="predicted"/>
<gene>
    <name evidence="2" type="ORF">MA13_gp27</name>
</gene>
<feature type="region of interest" description="Disordered" evidence="1">
    <location>
        <begin position="203"/>
        <end position="229"/>
    </location>
</feature>
<dbReference type="InterPro" id="IPR058003">
    <property type="entry name" value="Phage_gp12"/>
</dbReference>
<evidence type="ECO:0000313" key="3">
    <source>
        <dbReference type="Proteomes" id="UP000355922"/>
    </source>
</evidence>
<feature type="compositionally biased region" description="Pro residues" evidence="1">
    <location>
        <begin position="213"/>
        <end position="222"/>
    </location>
</feature>
<dbReference type="Proteomes" id="UP000355922">
    <property type="component" value="Segment"/>
</dbReference>
<reference evidence="2 3" key="1">
    <citation type="submission" date="2019-09" db="EMBL/GenBank/DDBJ databases">
        <authorList>
            <person name="Zaczek-Moczydlowska M."/>
        </authorList>
    </citation>
    <scope>NUCLEOTIDE SEQUENCE [LARGE SCALE GENOMIC DNA]</scope>
</reference>
<protein>
    <submittedName>
        <fullName evidence="2">Tail fiber protein</fullName>
    </submittedName>
</protein>
<evidence type="ECO:0000256" key="1">
    <source>
        <dbReference type="SAM" id="MobiDB-lite"/>
    </source>
</evidence>